<feature type="region of interest" description="Disordered" evidence="1">
    <location>
        <begin position="95"/>
        <end position="200"/>
    </location>
</feature>
<gene>
    <name evidence="2" type="ORF">HJG63_008448</name>
</gene>
<name>A0A7J8DY53_ROUAE</name>
<reference evidence="2 3" key="1">
    <citation type="journal article" date="2020" name="Nature">
        <title>Six reference-quality genomes reveal evolution of bat adaptations.</title>
        <authorList>
            <person name="Jebb D."/>
            <person name="Huang Z."/>
            <person name="Pippel M."/>
            <person name="Hughes G.M."/>
            <person name="Lavrichenko K."/>
            <person name="Devanna P."/>
            <person name="Winkler S."/>
            <person name="Jermiin L.S."/>
            <person name="Skirmuntt E.C."/>
            <person name="Katzourakis A."/>
            <person name="Burkitt-Gray L."/>
            <person name="Ray D.A."/>
            <person name="Sullivan K.A.M."/>
            <person name="Roscito J.G."/>
            <person name="Kirilenko B.M."/>
            <person name="Davalos L.M."/>
            <person name="Corthals A.P."/>
            <person name="Power M.L."/>
            <person name="Jones G."/>
            <person name="Ransome R.D."/>
            <person name="Dechmann D.K.N."/>
            <person name="Locatelli A.G."/>
            <person name="Puechmaille S.J."/>
            <person name="Fedrigo O."/>
            <person name="Jarvis E.D."/>
            <person name="Hiller M."/>
            <person name="Vernes S.C."/>
            <person name="Myers E.W."/>
            <person name="Teeling E.C."/>
        </authorList>
    </citation>
    <scope>NUCLEOTIDE SEQUENCE [LARGE SCALE GENOMIC DNA]</scope>
    <source>
        <strain evidence="2">MRouAeg1</strain>
        <tissue evidence="2">Muscle</tissue>
    </source>
</reference>
<sequence length="200" mass="21037">MHARSRARPGCHSEPEGLPPKGAGSAASGRWSPEERRSVRRLCRRAAPGSHVEQVCHLLTGTACFLMAKGILTAGGCGCLRNSDVNILKRSHFVSSSVERSPGPSPEEGEASPASRPRGVRQGRRTQTRAQRGKTGVFTPEGHARVCGVSPTSSPTSSGARKQPAPPTAPAPQLSAADLRAPQAHPSSQRHRSAAPRRGV</sequence>
<comment type="caution">
    <text evidence="2">The sequence shown here is derived from an EMBL/GenBank/DDBJ whole genome shotgun (WGS) entry which is preliminary data.</text>
</comment>
<feature type="compositionally biased region" description="Basic residues" evidence="1">
    <location>
        <begin position="188"/>
        <end position="200"/>
    </location>
</feature>
<feature type="region of interest" description="Disordered" evidence="1">
    <location>
        <begin position="1"/>
        <end position="34"/>
    </location>
</feature>
<keyword evidence="3" id="KW-1185">Reference proteome</keyword>
<dbReference type="Proteomes" id="UP000593571">
    <property type="component" value="Unassembled WGS sequence"/>
</dbReference>
<proteinExistence type="predicted"/>
<dbReference type="EMBL" id="JACASE010000011">
    <property type="protein sequence ID" value="KAF6427995.1"/>
    <property type="molecule type" value="Genomic_DNA"/>
</dbReference>
<dbReference type="AlphaFoldDB" id="A0A7J8DY53"/>
<evidence type="ECO:0000313" key="2">
    <source>
        <dbReference type="EMBL" id="KAF6427995.1"/>
    </source>
</evidence>
<accession>A0A7J8DY53</accession>
<protein>
    <submittedName>
        <fullName evidence="2">Uncharacterized protein</fullName>
    </submittedName>
</protein>
<evidence type="ECO:0000256" key="1">
    <source>
        <dbReference type="SAM" id="MobiDB-lite"/>
    </source>
</evidence>
<evidence type="ECO:0000313" key="3">
    <source>
        <dbReference type="Proteomes" id="UP000593571"/>
    </source>
</evidence>
<organism evidence="2 3">
    <name type="scientific">Rousettus aegyptiacus</name>
    <name type="common">Egyptian fruit bat</name>
    <name type="synonym">Pteropus aegyptiacus</name>
    <dbReference type="NCBI Taxonomy" id="9407"/>
    <lineage>
        <taxon>Eukaryota</taxon>
        <taxon>Metazoa</taxon>
        <taxon>Chordata</taxon>
        <taxon>Craniata</taxon>
        <taxon>Vertebrata</taxon>
        <taxon>Euteleostomi</taxon>
        <taxon>Mammalia</taxon>
        <taxon>Eutheria</taxon>
        <taxon>Laurasiatheria</taxon>
        <taxon>Chiroptera</taxon>
        <taxon>Yinpterochiroptera</taxon>
        <taxon>Pteropodoidea</taxon>
        <taxon>Pteropodidae</taxon>
        <taxon>Rousettinae</taxon>
        <taxon>Rousettus</taxon>
    </lineage>
</organism>
<feature type="compositionally biased region" description="Basic residues" evidence="1">
    <location>
        <begin position="118"/>
        <end position="127"/>
    </location>
</feature>